<dbReference type="AlphaFoldDB" id="A0A6J4KQK4"/>
<sequence>MQIAGRMPAFSLYAPSGKSYPSPAVFFASSAPAGNRGRLFVSSVP</sequence>
<protein>
    <submittedName>
        <fullName evidence="1">Uncharacterized protein</fullName>
    </submittedName>
</protein>
<reference evidence="1" key="1">
    <citation type="submission" date="2020-02" db="EMBL/GenBank/DDBJ databases">
        <authorList>
            <person name="Meier V. D."/>
        </authorList>
    </citation>
    <scope>NUCLEOTIDE SEQUENCE</scope>
    <source>
        <strain evidence="1">AVDCRST_MAG56</strain>
    </source>
</reference>
<evidence type="ECO:0000313" key="1">
    <source>
        <dbReference type="EMBL" id="CAA9310755.1"/>
    </source>
</evidence>
<name>A0A6J4KQK4_9SPHI</name>
<organism evidence="1">
    <name type="scientific">uncultured Cytophagales bacterium</name>
    <dbReference type="NCBI Taxonomy" id="158755"/>
    <lineage>
        <taxon>Bacteria</taxon>
        <taxon>Pseudomonadati</taxon>
        <taxon>Bacteroidota</taxon>
        <taxon>Sphingobacteriia</taxon>
        <taxon>Sphingobacteriales</taxon>
        <taxon>environmental samples</taxon>
    </lineage>
</organism>
<gene>
    <name evidence="1" type="ORF">AVDCRST_MAG56-6202</name>
</gene>
<dbReference type="EMBL" id="CADCTQ010000512">
    <property type="protein sequence ID" value="CAA9310755.1"/>
    <property type="molecule type" value="Genomic_DNA"/>
</dbReference>
<proteinExistence type="predicted"/>
<accession>A0A6J4KQK4</accession>